<sequence>MDDGIEQESRLLLVDTNCFLRIYHSSLRPFLGTEVGGFRILTLGSLLEEFRRSPRLDREYAWLVADLAFEEANGVLPELPDHDRDDVRNEIRQLRPYAKAFLERHCARERISPKSLSSRDLELLATAAVFNAVIASDEWPLKLIVEDLTCEDDYEIGIITSLHVLHLLEQAGSLDADERRSTVLSWLRCDEKLPRDWRRLYENLFNERAPTLQ</sequence>
<dbReference type="Proteomes" id="UP000235777">
    <property type="component" value="Unassembled WGS sequence"/>
</dbReference>
<name>A0A2N7X7N7_9BURK</name>
<dbReference type="OrthoDB" id="9182800at2"/>
<protein>
    <recommendedName>
        <fullName evidence="3">PIN domain-containing protein</fullName>
    </recommendedName>
</protein>
<dbReference type="RefSeq" id="WP_018441407.1">
    <property type="nucleotide sequence ID" value="NZ_KB890176.1"/>
</dbReference>
<evidence type="ECO:0000313" key="2">
    <source>
        <dbReference type="Proteomes" id="UP000235777"/>
    </source>
</evidence>
<evidence type="ECO:0008006" key="3">
    <source>
        <dbReference type="Google" id="ProtNLM"/>
    </source>
</evidence>
<comment type="caution">
    <text evidence="1">The sequence shown here is derived from an EMBL/GenBank/DDBJ whole genome shotgun (WGS) entry which is preliminary data.</text>
</comment>
<organism evidence="1 2">
    <name type="scientific">Trinickia symbiotica</name>
    <dbReference type="NCBI Taxonomy" id="863227"/>
    <lineage>
        <taxon>Bacteria</taxon>
        <taxon>Pseudomonadati</taxon>
        <taxon>Pseudomonadota</taxon>
        <taxon>Betaproteobacteria</taxon>
        <taxon>Burkholderiales</taxon>
        <taxon>Burkholderiaceae</taxon>
        <taxon>Trinickia</taxon>
    </lineage>
</organism>
<evidence type="ECO:0000313" key="1">
    <source>
        <dbReference type="EMBL" id="PMS37552.1"/>
    </source>
</evidence>
<keyword evidence="2" id="KW-1185">Reference proteome</keyword>
<dbReference type="EMBL" id="PNYC01000003">
    <property type="protein sequence ID" value="PMS37552.1"/>
    <property type="molecule type" value="Genomic_DNA"/>
</dbReference>
<dbReference type="AlphaFoldDB" id="A0A2N7X7N7"/>
<proteinExistence type="predicted"/>
<gene>
    <name evidence="1" type="ORF">C0Z20_06185</name>
</gene>
<reference evidence="1 2" key="1">
    <citation type="submission" date="2018-01" db="EMBL/GenBank/DDBJ databases">
        <title>Whole genome analyses suggest that Burkholderia sensu lato contains two further novel genera in the rhizoxinica-symbiotica group Mycetohabitans gen. nov., and Trinickia gen. nov.: implications for the evolution of diazotrophy and nodulation in the Burkholderiaceae.</title>
        <authorList>
            <person name="Estrada-de los Santos P."/>
            <person name="Palmer M."/>
            <person name="Chavez-Ramirez B."/>
            <person name="Beukes C."/>
            <person name="Steenkamp E.T."/>
            <person name="Hirsch A.M."/>
            <person name="Manyaka P."/>
            <person name="Maluk M."/>
            <person name="Lafos M."/>
            <person name="Crook M."/>
            <person name="Gross E."/>
            <person name="Simon M.F."/>
            <person name="Bueno dos Reis Junior F."/>
            <person name="Poole P.S."/>
            <person name="Venter S.N."/>
            <person name="James E.K."/>
        </authorList>
    </citation>
    <scope>NUCLEOTIDE SEQUENCE [LARGE SCALE GENOMIC DNA]</scope>
    <source>
        <strain evidence="1 2">JPY 581</strain>
    </source>
</reference>
<accession>A0A2N7X7N7</accession>